<feature type="domain" description="FHA" evidence="2">
    <location>
        <begin position="806"/>
        <end position="862"/>
    </location>
</feature>
<dbReference type="PROSITE" id="PS50006">
    <property type="entry name" value="FHA_DOMAIN"/>
    <property type="match status" value="1"/>
</dbReference>
<feature type="region of interest" description="Disordered" evidence="1">
    <location>
        <begin position="551"/>
        <end position="574"/>
    </location>
</feature>
<gene>
    <name evidence="3" type="ORF">F0562_036058</name>
</gene>
<evidence type="ECO:0000313" key="4">
    <source>
        <dbReference type="Proteomes" id="UP000325577"/>
    </source>
</evidence>
<protein>
    <recommendedName>
        <fullName evidence="2">FHA domain-containing protein</fullName>
    </recommendedName>
</protein>
<dbReference type="FunFam" id="2.60.200.20:FF:000052">
    <property type="entry name" value="Microspherule protein 1"/>
    <property type="match status" value="1"/>
</dbReference>
<name>A0A5J5ACK5_9ASTE</name>
<dbReference type="Pfam" id="PF13325">
    <property type="entry name" value="MCRS_N"/>
    <property type="match status" value="1"/>
</dbReference>
<dbReference type="GO" id="GO:0044545">
    <property type="term" value="C:NSL complex"/>
    <property type="evidence" value="ECO:0007669"/>
    <property type="project" value="TreeGrafter"/>
</dbReference>
<dbReference type="Pfam" id="PF00498">
    <property type="entry name" value="FHA"/>
    <property type="match status" value="1"/>
</dbReference>
<dbReference type="InterPro" id="IPR008984">
    <property type="entry name" value="SMAD_FHA_dom_sf"/>
</dbReference>
<reference evidence="3 4" key="1">
    <citation type="submission" date="2019-09" db="EMBL/GenBank/DDBJ databases">
        <title>A chromosome-level genome assembly of the Chinese tupelo Nyssa sinensis.</title>
        <authorList>
            <person name="Yang X."/>
            <person name="Kang M."/>
            <person name="Yang Y."/>
            <person name="Xiong H."/>
            <person name="Wang M."/>
            <person name="Zhang Z."/>
            <person name="Wang Z."/>
            <person name="Wu H."/>
            <person name="Ma T."/>
            <person name="Liu J."/>
            <person name="Xi Z."/>
        </authorList>
    </citation>
    <scope>NUCLEOTIDE SEQUENCE [LARGE SCALE GENOMIC DNA]</scope>
    <source>
        <strain evidence="3">J267</strain>
        <tissue evidence="3">Leaf</tissue>
    </source>
</reference>
<evidence type="ECO:0000259" key="2">
    <source>
        <dbReference type="PROSITE" id="PS50006"/>
    </source>
</evidence>
<accession>A0A5J5ACK5</accession>
<dbReference type="PANTHER" id="PTHR13233:SF0">
    <property type="entry name" value="MICROSPHERULE PROTEIN 1"/>
    <property type="match status" value="1"/>
</dbReference>
<organism evidence="3 4">
    <name type="scientific">Nyssa sinensis</name>
    <dbReference type="NCBI Taxonomy" id="561372"/>
    <lineage>
        <taxon>Eukaryota</taxon>
        <taxon>Viridiplantae</taxon>
        <taxon>Streptophyta</taxon>
        <taxon>Embryophyta</taxon>
        <taxon>Tracheophyta</taxon>
        <taxon>Spermatophyta</taxon>
        <taxon>Magnoliopsida</taxon>
        <taxon>eudicotyledons</taxon>
        <taxon>Gunneridae</taxon>
        <taxon>Pentapetalae</taxon>
        <taxon>asterids</taxon>
        <taxon>Cornales</taxon>
        <taxon>Nyssaceae</taxon>
        <taxon>Nyssa</taxon>
    </lineage>
</organism>
<evidence type="ECO:0000313" key="3">
    <source>
        <dbReference type="EMBL" id="KAA8528703.1"/>
    </source>
</evidence>
<dbReference type="PANTHER" id="PTHR13233">
    <property type="entry name" value="MICROSPHERULE PROTEIN 1"/>
    <property type="match status" value="1"/>
</dbReference>
<dbReference type="Gene3D" id="2.60.200.20">
    <property type="match status" value="1"/>
</dbReference>
<dbReference type="OrthoDB" id="10262769at2759"/>
<dbReference type="GO" id="GO:0031011">
    <property type="term" value="C:Ino80 complex"/>
    <property type="evidence" value="ECO:0007669"/>
    <property type="project" value="InterPro"/>
</dbReference>
<dbReference type="EMBL" id="CM018045">
    <property type="protein sequence ID" value="KAA8528703.1"/>
    <property type="molecule type" value="Genomic_DNA"/>
</dbReference>
<dbReference type="SUPFAM" id="SSF49879">
    <property type="entry name" value="SMAD/FHA domain"/>
    <property type="match status" value="1"/>
</dbReference>
<evidence type="ECO:0000256" key="1">
    <source>
        <dbReference type="SAM" id="MobiDB-lite"/>
    </source>
</evidence>
<dbReference type="InterPro" id="IPR025999">
    <property type="entry name" value="MCRS_N"/>
</dbReference>
<dbReference type="GO" id="GO:0002151">
    <property type="term" value="F:G-quadruplex RNA binding"/>
    <property type="evidence" value="ECO:0007669"/>
    <property type="project" value="InterPro"/>
</dbReference>
<dbReference type="GO" id="GO:0071339">
    <property type="term" value="C:MLL1 complex"/>
    <property type="evidence" value="ECO:0007669"/>
    <property type="project" value="InterPro"/>
</dbReference>
<dbReference type="InterPro" id="IPR000253">
    <property type="entry name" value="FHA_dom"/>
</dbReference>
<sequence>MGALAPVSFWIPEDDLLLKNSVEAGASLESLAKGAVQFSRRFTVQELQNRWHSLLYDPDVSAEASVRMIEFESSTSFLPSKPNRFANSKENKCVSGKRKAESVRKCYYAMRKRICSQPFDPMDLSFLVTPGNNNCIGNGDEPPSANCMLRDPVSNHFGVQDSSFDTMPHVFPQFAMGSAAGVGITSQAFYMGVQNPVENDIPFFQSNMNKQISCTFAEDLPLTESCGVEELSQPKELPVCDIFEADGLETKPSATFERSDGNLGNICSEFGGSQVFNSPISDCGASFHNLGYSSPLPQMPIWSAIEGISAPTMSDVHLCENKQHTGDTFSLLDDHDVKNIDTLGFDVTHSDSKLKNPMQCDNMENPTRCPDDYFAELSNTFLNFTNQEELLFMDDDGKDRIDKLSIEGLSSILLDSPNVDDVPNITGTEASVAAPDEYLCVSGVACPGELDDNERFHYGDVHTICSSEAQIFPCTSTVNPQFPELHGGVISCMLNTEDTEIPCNDDVFLPILMPPPSSSSLPSAIQSEFHEFNHPKSSFVKDFSNNQKTNAGGLSLIKSEGKNPEQPHLSSQTVGSHLLQEMSLNYPVDDHGDKFGLRNDDCPQVANLSASTVCGGPNQISSAIVNANHLLPVTLKNEATEIEQAKHLTYSTVDSYLEKPIHGFDGHVSYPQKNASFSKQEIDAQATIRNHQALHAELDSIEMTVPEPVINPSPSDQEELPFESDDDVPYFSDVEAMILDMDLSPDDQDLYSSREVSRYQHENSKRVIIRLEQSVHSYMQRVIASQGALAVLYGHHSKHYIKKPEVLLGRATEDVKVDIDLGREGCANKISRRQAIIKMDEGGSFYLKNLGKSSIFVNNKEVTCKQSLTLTSNCFIEIRGIPFVFETNQTCVKRYVDNVTKDS</sequence>
<proteinExistence type="predicted"/>
<dbReference type="InterPro" id="IPR037912">
    <property type="entry name" value="MCRS1"/>
</dbReference>
<dbReference type="SMART" id="SM00240">
    <property type="entry name" value="FHA"/>
    <property type="match status" value="1"/>
</dbReference>
<dbReference type="CDD" id="cd22687">
    <property type="entry name" value="FHA_MCRS1"/>
    <property type="match status" value="1"/>
</dbReference>
<dbReference type="Proteomes" id="UP000325577">
    <property type="component" value="Linkage Group LG21"/>
</dbReference>
<dbReference type="GO" id="GO:0045944">
    <property type="term" value="P:positive regulation of transcription by RNA polymerase II"/>
    <property type="evidence" value="ECO:0007669"/>
    <property type="project" value="TreeGrafter"/>
</dbReference>
<dbReference type="AlphaFoldDB" id="A0A5J5ACK5"/>
<keyword evidence="4" id="KW-1185">Reference proteome</keyword>